<dbReference type="EMBL" id="MN739120">
    <property type="protein sequence ID" value="QHS89883.1"/>
    <property type="molecule type" value="Genomic_DNA"/>
</dbReference>
<reference evidence="1" key="1">
    <citation type="journal article" date="2020" name="Nature">
        <title>Giant virus diversity and host interactions through global metagenomics.</title>
        <authorList>
            <person name="Schulz F."/>
            <person name="Roux S."/>
            <person name="Paez-Espino D."/>
            <person name="Jungbluth S."/>
            <person name="Walsh D.A."/>
            <person name="Denef V.J."/>
            <person name="McMahon K.D."/>
            <person name="Konstantinidis K.T."/>
            <person name="Eloe-Fadrosh E.A."/>
            <person name="Kyrpides N.C."/>
            <person name="Woyke T."/>
        </authorList>
    </citation>
    <scope>NUCLEOTIDE SEQUENCE</scope>
    <source>
        <strain evidence="1">GVMAG-M-3300010160-4</strain>
    </source>
</reference>
<accession>A0A6C0BET6</accession>
<proteinExistence type="predicted"/>
<dbReference type="AlphaFoldDB" id="A0A6C0BET6"/>
<name>A0A6C0BET6_9ZZZZ</name>
<evidence type="ECO:0000313" key="1">
    <source>
        <dbReference type="EMBL" id="QHS89883.1"/>
    </source>
</evidence>
<organism evidence="1">
    <name type="scientific">viral metagenome</name>
    <dbReference type="NCBI Taxonomy" id="1070528"/>
    <lineage>
        <taxon>unclassified sequences</taxon>
        <taxon>metagenomes</taxon>
        <taxon>organismal metagenomes</taxon>
    </lineage>
</organism>
<sequence>MNIEGHMKISTLEQVVIDCIKTDNEIKSRRIGLLEDMIKSGIISSNEVLVILVKEMKTIADLGILSVIMRNGADANLYVNVKSMGPAHILVYAFSVLTEQLFIKFYNIMILKGSSTILPCYESEKHKAYSIEINEPLDSNSQKYGHNSNIIMESVKEWISNKKNSNLKILNTASEIYTFIKSNECSLHDKQIYSAYLDDETITDWTPDFLSLMLNSRNSKWNKVIYKEILDSRSEMDSNNLKVAVNATFFDLVVSMLNLGMRPSYIDFTFWIAHYKHIKSYSNVEFFVNQCEMMFIELIKRGYQIDTYCIDEIGFINPSFRARLIDEYEKPLWRKICSFRNDEYIPDELKNVSIYLGFSEDMNKETICNNVESITIADFESIKDANRRKNSQMIGRKVNLITDFINSNGEGYCTNSESFSDNPLDYPDILLSYYKDSDSKTYCFLSKDFENLIHTKVNPSTQKKLPFEFIKKLEANVEILKHFKIPLSDPKTIDRILTDIKKDDKITNDKTDSIIIRIKDILNLRGITEDQIMKSISLKVLISKFLKIGVDIQKVLLISDTEINKTISNAISDFSPRMMFNLVCLCLYDKLKKDISVLDNFMIAH</sequence>
<protein>
    <submittedName>
        <fullName evidence="1">Uncharacterized protein</fullName>
    </submittedName>
</protein>